<comment type="similarity">
    <text evidence="2">Belongs to the methyl-accepting chemotaxis (MCP) protein family.</text>
</comment>
<feature type="domain" description="Methyl-accepting transducer" evidence="4">
    <location>
        <begin position="469"/>
        <end position="660"/>
    </location>
</feature>
<dbReference type="SMART" id="SM00897">
    <property type="entry name" value="FIST"/>
    <property type="match status" value="1"/>
</dbReference>
<protein>
    <submittedName>
        <fullName evidence="5">Methyl-accepting chemotaxis protein</fullName>
    </submittedName>
</protein>
<keyword evidence="1 3" id="KW-0807">Transducer</keyword>
<proteinExistence type="inferred from homology"/>
<name>A0ABT5J2H0_9NEIS</name>
<comment type="caution">
    <text evidence="5">The sequence shown here is derived from an EMBL/GenBank/DDBJ whole genome shotgun (WGS) entry which is preliminary data.</text>
</comment>
<dbReference type="PANTHER" id="PTHR32089">
    <property type="entry name" value="METHYL-ACCEPTING CHEMOTAXIS PROTEIN MCPB"/>
    <property type="match status" value="1"/>
</dbReference>
<dbReference type="InterPro" id="IPR019494">
    <property type="entry name" value="FIST_C"/>
</dbReference>
<dbReference type="Proteomes" id="UP001219956">
    <property type="component" value="Unassembled WGS sequence"/>
</dbReference>
<dbReference type="PANTHER" id="PTHR32089:SF112">
    <property type="entry name" value="LYSOZYME-LIKE PROTEIN-RELATED"/>
    <property type="match status" value="1"/>
</dbReference>
<reference evidence="5 6" key="1">
    <citation type="submission" date="2023-01" db="EMBL/GenBank/DDBJ databases">
        <title>Novel species of the genus Vogesella isolated from rivers.</title>
        <authorList>
            <person name="Lu H."/>
        </authorList>
    </citation>
    <scope>NUCLEOTIDE SEQUENCE [LARGE SCALE GENOMIC DNA]</scope>
    <source>
        <strain evidence="5 6">DC21W</strain>
    </source>
</reference>
<gene>
    <name evidence="5" type="ORF">PQU95_17630</name>
</gene>
<dbReference type="Pfam" id="PF10442">
    <property type="entry name" value="FIST_C"/>
    <property type="match status" value="1"/>
</dbReference>
<dbReference type="Gene3D" id="1.10.287.950">
    <property type="entry name" value="Methyl-accepting chemotaxis protein"/>
    <property type="match status" value="1"/>
</dbReference>
<evidence type="ECO:0000259" key="4">
    <source>
        <dbReference type="PROSITE" id="PS50111"/>
    </source>
</evidence>
<dbReference type="Pfam" id="PF08495">
    <property type="entry name" value="FIST"/>
    <property type="match status" value="1"/>
</dbReference>
<dbReference type="SMART" id="SM01204">
    <property type="entry name" value="FIST_C"/>
    <property type="match status" value="1"/>
</dbReference>
<dbReference type="PROSITE" id="PS50111">
    <property type="entry name" value="CHEMOTAXIS_TRANSDUC_2"/>
    <property type="match status" value="1"/>
</dbReference>
<dbReference type="SUPFAM" id="SSF58104">
    <property type="entry name" value="Methyl-accepting chemotaxis protein (MCP) signaling domain"/>
    <property type="match status" value="1"/>
</dbReference>
<evidence type="ECO:0000313" key="5">
    <source>
        <dbReference type="EMBL" id="MDC7719026.1"/>
    </source>
</evidence>
<dbReference type="InterPro" id="IPR004089">
    <property type="entry name" value="MCPsignal_dom"/>
</dbReference>
<dbReference type="PRINTS" id="PR00260">
    <property type="entry name" value="CHEMTRNSDUCR"/>
</dbReference>
<organism evidence="5 6">
    <name type="scientific">Vogesella aquatica</name>
    <dbReference type="NCBI Taxonomy" id="2984206"/>
    <lineage>
        <taxon>Bacteria</taxon>
        <taxon>Pseudomonadati</taxon>
        <taxon>Pseudomonadota</taxon>
        <taxon>Betaproteobacteria</taxon>
        <taxon>Neisseriales</taxon>
        <taxon>Chromobacteriaceae</taxon>
        <taxon>Vogesella</taxon>
    </lineage>
</organism>
<dbReference type="Pfam" id="PF00015">
    <property type="entry name" value="MCPsignal"/>
    <property type="match status" value="1"/>
</dbReference>
<dbReference type="InterPro" id="IPR013702">
    <property type="entry name" value="FIST_domain_N"/>
</dbReference>
<keyword evidence="6" id="KW-1185">Reference proteome</keyword>
<sequence>MLFFNKKRSSVADNAGTAPAAGLMHIVRTDNQGYEQALQGKASASIKLVLGYVNPAANLEQVGRNVARHFPQAKVVLTTTAGELCSASRQDTLYLPANGQWQTMVFQLFDAALVSDVHVAAVPLACEDIKAGQPGLSHENRLAKLQDNVGRINLPFAMRHDEGFVLTLVDGLSNSESYLMEALYESGKLPYLFVGGSAGGPLDFSMTRLYDGQQVRDGHAVFAFIKLAPAYRYGIFKSQNFEDTGTSFIIAQASTELRRVHSVIDSKSGEIRNVLDALCQHFRCQRSELGGKLQSHSFGIKIQDELFVRSVLAINEQEGYLQFACDLAFGEQLFLLRSVDLAERTGRDFEQFSRGKPQPVGGILNDCILRRLNNASALARANVYGDIPTAGFSTFGELLGVNINQTLTAIFFYPASDTFRDDFVDRFPVHYANFKNYFYRRELQRARMTGQMKSRVIEELNGYKAFAGQLMESLPLFRDTTAQLVEHLGSIEQDISRFGKEVDQGAQTASNVTGRIGALEKDAQQIGEVMQMIKKIAEQTNLLALNAAIEAARAGEAGRGFAVVADEVRKLANTTQSNLDATGGAVDNVMNGVRDVGGDVRGMGSQVSGFAGEMAQVVGKLHGLAATSQDSKQRVDSMLAQTESLYARMREVDKELDAILQLEKQ</sequence>
<evidence type="ECO:0000256" key="2">
    <source>
        <dbReference type="ARBA" id="ARBA00029447"/>
    </source>
</evidence>
<dbReference type="SMART" id="SM00283">
    <property type="entry name" value="MA"/>
    <property type="match status" value="1"/>
</dbReference>
<accession>A0ABT5J2H0</accession>
<evidence type="ECO:0000256" key="1">
    <source>
        <dbReference type="ARBA" id="ARBA00023224"/>
    </source>
</evidence>
<dbReference type="InterPro" id="IPR004090">
    <property type="entry name" value="Chemotax_Me-accpt_rcpt"/>
</dbReference>
<evidence type="ECO:0000256" key="3">
    <source>
        <dbReference type="PROSITE-ProRule" id="PRU00284"/>
    </source>
</evidence>
<evidence type="ECO:0000313" key="6">
    <source>
        <dbReference type="Proteomes" id="UP001219956"/>
    </source>
</evidence>
<dbReference type="EMBL" id="JAQQLF010000030">
    <property type="protein sequence ID" value="MDC7719026.1"/>
    <property type="molecule type" value="Genomic_DNA"/>
</dbReference>